<dbReference type="GO" id="GO:0048738">
    <property type="term" value="P:cardiac muscle tissue development"/>
    <property type="evidence" value="ECO:0007669"/>
    <property type="project" value="TreeGrafter"/>
</dbReference>
<evidence type="ECO:0000313" key="5">
    <source>
        <dbReference type="Proteomes" id="UP000261520"/>
    </source>
</evidence>
<keyword evidence="1" id="KW-0393">Immunoglobulin domain</keyword>
<feature type="region of interest" description="Disordered" evidence="2">
    <location>
        <begin position="86"/>
        <end position="129"/>
    </location>
</feature>
<feature type="compositionally biased region" description="Polar residues" evidence="2">
    <location>
        <begin position="91"/>
        <end position="108"/>
    </location>
</feature>
<dbReference type="InterPro" id="IPR003961">
    <property type="entry name" value="FN3_dom"/>
</dbReference>
<dbReference type="Pfam" id="PF00041">
    <property type="entry name" value="fn3"/>
    <property type="match status" value="1"/>
</dbReference>
<dbReference type="InterPro" id="IPR013783">
    <property type="entry name" value="Ig-like_fold"/>
</dbReference>
<dbReference type="CDD" id="cd00063">
    <property type="entry name" value="FN3"/>
    <property type="match status" value="1"/>
</dbReference>
<reference evidence="4" key="2">
    <citation type="submission" date="2025-09" db="UniProtKB">
        <authorList>
            <consortium name="Ensembl"/>
        </authorList>
    </citation>
    <scope>IDENTIFICATION</scope>
</reference>
<dbReference type="GO" id="GO:0031430">
    <property type="term" value="C:M band"/>
    <property type="evidence" value="ECO:0007669"/>
    <property type="project" value="TreeGrafter"/>
</dbReference>
<dbReference type="PRINTS" id="PR00014">
    <property type="entry name" value="FNTYPEIII"/>
</dbReference>
<proteinExistence type="predicted"/>
<evidence type="ECO:0000256" key="2">
    <source>
        <dbReference type="SAM" id="MobiDB-lite"/>
    </source>
</evidence>
<accession>A0A3B4ADB1</accession>
<dbReference type="GO" id="GO:0008307">
    <property type="term" value="F:structural constituent of muscle"/>
    <property type="evidence" value="ECO:0007669"/>
    <property type="project" value="TreeGrafter"/>
</dbReference>
<feature type="domain" description="Fibronectin type-III" evidence="3">
    <location>
        <begin position="11"/>
        <end position="103"/>
    </location>
</feature>
<dbReference type="PANTHER" id="PTHR14340">
    <property type="entry name" value="MICROFIBRIL-ASSOCIATED GLYCOPROTEIN 3"/>
    <property type="match status" value="1"/>
</dbReference>
<keyword evidence="5" id="KW-1185">Reference proteome</keyword>
<dbReference type="Gene3D" id="2.60.40.10">
    <property type="entry name" value="Immunoglobulins"/>
    <property type="match status" value="1"/>
</dbReference>
<dbReference type="PANTHER" id="PTHR14340:SF13">
    <property type="entry name" value="TITIN"/>
    <property type="match status" value="1"/>
</dbReference>
<dbReference type="GO" id="GO:0045214">
    <property type="term" value="P:sarcomere organization"/>
    <property type="evidence" value="ECO:0007669"/>
    <property type="project" value="TreeGrafter"/>
</dbReference>
<evidence type="ECO:0000313" key="4">
    <source>
        <dbReference type="Ensembl" id="ENSPMGP00000014486.1"/>
    </source>
</evidence>
<dbReference type="AlphaFoldDB" id="A0A3B4ADB1"/>
<dbReference type="Proteomes" id="UP000261520">
    <property type="component" value="Unplaced"/>
</dbReference>
<organism evidence="4 5">
    <name type="scientific">Periophthalmus magnuspinnatus</name>
    <dbReference type="NCBI Taxonomy" id="409849"/>
    <lineage>
        <taxon>Eukaryota</taxon>
        <taxon>Metazoa</taxon>
        <taxon>Chordata</taxon>
        <taxon>Craniata</taxon>
        <taxon>Vertebrata</taxon>
        <taxon>Euteleostomi</taxon>
        <taxon>Actinopterygii</taxon>
        <taxon>Neopterygii</taxon>
        <taxon>Teleostei</taxon>
        <taxon>Neoteleostei</taxon>
        <taxon>Acanthomorphata</taxon>
        <taxon>Gobiaria</taxon>
        <taxon>Gobiiformes</taxon>
        <taxon>Gobioidei</taxon>
        <taxon>Gobiidae</taxon>
        <taxon>Oxudercinae</taxon>
        <taxon>Periophthalmus</taxon>
    </lineage>
</organism>
<dbReference type="FunFam" id="2.60.40.10:FF:000112">
    <property type="entry name" value="Titin a"/>
    <property type="match status" value="1"/>
</dbReference>
<dbReference type="PROSITE" id="PS50853">
    <property type="entry name" value="FN3"/>
    <property type="match status" value="1"/>
</dbReference>
<feature type="compositionally biased region" description="Polar residues" evidence="2">
    <location>
        <begin position="117"/>
        <end position="129"/>
    </location>
</feature>
<protein>
    <recommendedName>
        <fullName evidence="3">Fibronectin type-III domain-containing protein</fullName>
    </recommendedName>
</protein>
<dbReference type="Ensembl" id="ENSPMGT00000015453.1">
    <property type="protein sequence ID" value="ENSPMGP00000014486.1"/>
    <property type="gene ID" value="ENSPMGG00000011868.1"/>
</dbReference>
<reference evidence="4" key="1">
    <citation type="submission" date="2025-08" db="UniProtKB">
        <authorList>
            <consortium name="Ensembl"/>
        </authorList>
    </citation>
    <scope>IDENTIFICATION</scope>
</reference>
<dbReference type="SMART" id="SM00060">
    <property type="entry name" value="FN3"/>
    <property type="match status" value="1"/>
</dbReference>
<dbReference type="SUPFAM" id="SSF49265">
    <property type="entry name" value="Fibronectin type III"/>
    <property type="match status" value="1"/>
</dbReference>
<name>A0A3B4ADB1_9GOBI</name>
<dbReference type="InterPro" id="IPR036116">
    <property type="entry name" value="FN3_sf"/>
</dbReference>
<evidence type="ECO:0000259" key="3">
    <source>
        <dbReference type="PROSITE" id="PS50853"/>
    </source>
</evidence>
<evidence type="ECO:0000256" key="1">
    <source>
        <dbReference type="ARBA" id="ARBA00023319"/>
    </source>
</evidence>
<sequence length="129" mass="14067">RTCRAPSRPSPPKRLDVLDTTDSTVVLGWLKPEHDGGSRIQGYLIEARPKGGDKWVVVGNTKNLTYTVDKLNKNDQYDFRVKAKNDAGHSLGSNPSPTEAAPSCTTWWSGARGRAPSPTSQKETSTSLE</sequence>